<proteinExistence type="predicted"/>
<reference evidence="2 3" key="1">
    <citation type="submission" date="2010-02" db="EMBL/GenBank/DDBJ databases">
        <authorList>
            <person name="Weinstock G."/>
            <person name="Sodergren E."/>
            <person name="Clifton S."/>
            <person name="Fulton L."/>
            <person name="Fulton B."/>
            <person name="Courtney L."/>
            <person name="Fronick C."/>
            <person name="Harrison M."/>
            <person name="Strong C."/>
            <person name="Farmer C."/>
            <person name="Delahaunty K."/>
            <person name="Markovic C."/>
            <person name="Hall O."/>
            <person name="Minx P."/>
            <person name="Tomlinson C."/>
            <person name="Mitreva M."/>
            <person name="Nelson J."/>
            <person name="Hou S."/>
            <person name="Wollam A."/>
            <person name="Pepin K.H."/>
            <person name="Johnson M."/>
            <person name="Bhonagiri V."/>
            <person name="Zhang X."/>
            <person name="Suruliraj S."/>
            <person name="Warren W."/>
            <person name="Chinwalla A."/>
            <person name="Mardis E.R."/>
            <person name="Wilson R.K."/>
        </authorList>
    </citation>
    <scope>NUCLEOTIDE SEQUENCE [LARGE SCALE GENOMIC DNA]</scope>
    <source>
        <strain evidence="2 3">DSM 20213</strain>
    </source>
</reference>
<dbReference type="HOGENOM" id="CLU_2894968_0_0_11"/>
<keyword evidence="3" id="KW-1185">Reference proteome</keyword>
<sequence length="62" mass="6932">MRSGMPIDRPRNVPKHTKRKSATSNPPKTLGARRNRYTYRQSVSIVIGNAAYRIPQGGQHGT</sequence>
<evidence type="ECO:0000313" key="2">
    <source>
        <dbReference type="EMBL" id="EFE88421.1"/>
    </source>
</evidence>
<evidence type="ECO:0000313" key="3">
    <source>
        <dbReference type="Proteomes" id="UP000003191"/>
    </source>
</evidence>
<evidence type="ECO:0000256" key="1">
    <source>
        <dbReference type="SAM" id="MobiDB-lite"/>
    </source>
</evidence>
<gene>
    <name evidence="2" type="ORF">BIFBRE_04295</name>
</gene>
<feature type="region of interest" description="Disordered" evidence="1">
    <location>
        <begin position="1"/>
        <end position="36"/>
    </location>
</feature>
<dbReference type="EMBL" id="ACCG02000012">
    <property type="protein sequence ID" value="EFE88421.1"/>
    <property type="molecule type" value="Genomic_DNA"/>
</dbReference>
<accession>D4BQC6</accession>
<feature type="compositionally biased region" description="Basic residues" evidence="1">
    <location>
        <begin position="12"/>
        <end position="21"/>
    </location>
</feature>
<name>D4BQC6_BIFBR</name>
<dbReference type="Proteomes" id="UP000003191">
    <property type="component" value="Unassembled WGS sequence"/>
</dbReference>
<comment type="caution">
    <text evidence="2">The sequence shown here is derived from an EMBL/GenBank/DDBJ whole genome shotgun (WGS) entry which is preliminary data.</text>
</comment>
<protein>
    <submittedName>
        <fullName evidence="2">Uncharacterized protein</fullName>
    </submittedName>
</protein>
<organism evidence="2 3">
    <name type="scientific">Bifidobacterium breve DSM 20213 = JCM 1192</name>
    <dbReference type="NCBI Taxonomy" id="518634"/>
    <lineage>
        <taxon>Bacteria</taxon>
        <taxon>Bacillati</taxon>
        <taxon>Actinomycetota</taxon>
        <taxon>Actinomycetes</taxon>
        <taxon>Bifidobacteriales</taxon>
        <taxon>Bifidobacteriaceae</taxon>
        <taxon>Bifidobacterium</taxon>
    </lineage>
</organism>
<dbReference type="AlphaFoldDB" id="D4BQC6"/>